<name>A0A8H7AEF6_9EURO</name>
<evidence type="ECO:0000256" key="4">
    <source>
        <dbReference type="ARBA" id="ARBA00022692"/>
    </source>
</evidence>
<feature type="compositionally biased region" description="Acidic residues" evidence="9">
    <location>
        <begin position="34"/>
        <end position="45"/>
    </location>
</feature>
<keyword evidence="7 10" id="KW-1133">Transmembrane helix</keyword>
<keyword evidence="12" id="KW-1185">Reference proteome</keyword>
<accession>A0A8H7AEF6</accession>
<comment type="similarity">
    <text evidence="2">Belongs to the OST4 family.</text>
</comment>
<dbReference type="PANTHER" id="PTHR48164">
    <property type="entry name" value="DOLICHYL-DIPHOSPHOOLIGOSACCHARIDE--PROTEIN GLYCOSYLTRANSFERASE SUBUNIT 4"/>
    <property type="match status" value="1"/>
</dbReference>
<dbReference type="GO" id="GO:0018279">
    <property type="term" value="P:protein N-linked glycosylation via asparagine"/>
    <property type="evidence" value="ECO:0007669"/>
    <property type="project" value="TreeGrafter"/>
</dbReference>
<sequence>MISDSTLYSLSIFLGSLAMLLIILYHYLEVNSHDDDDDDDDDGDNTENTTSRDTVRSADQKMGVGPVKAAPPHSKNTGAGFNKDKGTMAASMNKGGGSS</sequence>
<evidence type="ECO:0000313" key="12">
    <source>
        <dbReference type="Proteomes" id="UP000606974"/>
    </source>
</evidence>
<dbReference type="InterPro" id="IPR036330">
    <property type="entry name" value="Ost4p_sf"/>
</dbReference>
<keyword evidence="8 10" id="KW-0472">Membrane</keyword>
<evidence type="ECO:0000256" key="7">
    <source>
        <dbReference type="ARBA" id="ARBA00022989"/>
    </source>
</evidence>
<evidence type="ECO:0000256" key="2">
    <source>
        <dbReference type="ARBA" id="ARBA00007685"/>
    </source>
</evidence>
<feature type="transmembrane region" description="Helical" evidence="10">
    <location>
        <begin position="7"/>
        <end position="28"/>
    </location>
</feature>
<evidence type="ECO:0000256" key="3">
    <source>
        <dbReference type="ARBA" id="ARBA00017662"/>
    </source>
</evidence>
<dbReference type="EMBL" id="JAACFV010000106">
    <property type="protein sequence ID" value="KAF7505582.1"/>
    <property type="molecule type" value="Genomic_DNA"/>
</dbReference>
<dbReference type="InterPro" id="IPR051307">
    <property type="entry name" value="OST4"/>
</dbReference>
<keyword evidence="6" id="KW-0735">Signal-anchor</keyword>
<dbReference type="InterPro" id="IPR018943">
    <property type="entry name" value="Oligosaccaryltransferase"/>
</dbReference>
<dbReference type="Pfam" id="PF10215">
    <property type="entry name" value="Ost4"/>
    <property type="match status" value="1"/>
</dbReference>
<protein>
    <recommendedName>
        <fullName evidence="3">Dolichyl-diphosphooligosaccharide--protein glycosyltransferase subunit 4</fullName>
    </recommendedName>
</protein>
<gene>
    <name evidence="11" type="ORF">GJ744_000662</name>
</gene>
<dbReference type="Proteomes" id="UP000606974">
    <property type="component" value="Unassembled WGS sequence"/>
</dbReference>
<evidence type="ECO:0000256" key="10">
    <source>
        <dbReference type="SAM" id="Phobius"/>
    </source>
</evidence>
<feature type="region of interest" description="Disordered" evidence="9">
    <location>
        <begin position="33"/>
        <end position="99"/>
    </location>
</feature>
<comment type="caution">
    <text evidence="11">The sequence shown here is derived from an EMBL/GenBank/DDBJ whole genome shotgun (WGS) entry which is preliminary data.</text>
</comment>
<proteinExistence type="inferred from homology"/>
<dbReference type="OrthoDB" id="2124077at2759"/>
<evidence type="ECO:0000256" key="8">
    <source>
        <dbReference type="ARBA" id="ARBA00023136"/>
    </source>
</evidence>
<evidence type="ECO:0000256" key="6">
    <source>
        <dbReference type="ARBA" id="ARBA00022968"/>
    </source>
</evidence>
<dbReference type="AlphaFoldDB" id="A0A8H7AEF6"/>
<evidence type="ECO:0000256" key="1">
    <source>
        <dbReference type="ARBA" id="ARBA00004643"/>
    </source>
</evidence>
<keyword evidence="5" id="KW-0256">Endoplasmic reticulum</keyword>
<reference evidence="11" key="1">
    <citation type="submission" date="2020-02" db="EMBL/GenBank/DDBJ databases">
        <authorList>
            <person name="Palmer J.M."/>
        </authorList>
    </citation>
    <scope>NUCLEOTIDE SEQUENCE</scope>
    <source>
        <strain evidence="11">EPUS1.4</strain>
        <tissue evidence="11">Thallus</tissue>
    </source>
</reference>
<comment type="subcellular location">
    <subcellularLocation>
        <location evidence="1">Endoplasmic reticulum membrane</location>
        <topology evidence="1">Single-pass type III membrane protein</topology>
    </subcellularLocation>
</comment>
<keyword evidence="4 10" id="KW-0812">Transmembrane</keyword>
<dbReference type="PANTHER" id="PTHR48164:SF1">
    <property type="entry name" value="DOLICHYL-DIPHOSPHOOLIGOSACCHARIDE--PROTEIN GLYCOSYLTRANSFERASE SUBUNIT 4"/>
    <property type="match status" value="1"/>
</dbReference>
<evidence type="ECO:0000313" key="11">
    <source>
        <dbReference type="EMBL" id="KAF7505582.1"/>
    </source>
</evidence>
<dbReference type="GO" id="GO:0008250">
    <property type="term" value="C:oligosaccharyltransferase complex"/>
    <property type="evidence" value="ECO:0007669"/>
    <property type="project" value="TreeGrafter"/>
</dbReference>
<dbReference type="SUPFAM" id="SSF103464">
    <property type="entry name" value="Oligosaccharyltransferase subunit ost4p"/>
    <property type="match status" value="1"/>
</dbReference>
<evidence type="ECO:0000256" key="9">
    <source>
        <dbReference type="SAM" id="MobiDB-lite"/>
    </source>
</evidence>
<organism evidence="11 12">
    <name type="scientific">Endocarpon pusillum</name>
    <dbReference type="NCBI Taxonomy" id="364733"/>
    <lineage>
        <taxon>Eukaryota</taxon>
        <taxon>Fungi</taxon>
        <taxon>Dikarya</taxon>
        <taxon>Ascomycota</taxon>
        <taxon>Pezizomycotina</taxon>
        <taxon>Eurotiomycetes</taxon>
        <taxon>Chaetothyriomycetidae</taxon>
        <taxon>Verrucariales</taxon>
        <taxon>Verrucariaceae</taxon>
        <taxon>Endocarpon</taxon>
    </lineage>
</organism>
<evidence type="ECO:0000256" key="5">
    <source>
        <dbReference type="ARBA" id="ARBA00022824"/>
    </source>
</evidence>